<gene>
    <name evidence="5" type="ORF">IMSHALPRED_007606</name>
</gene>
<keyword evidence="6" id="KW-1185">Reference proteome</keyword>
<dbReference type="SUPFAM" id="SSF51556">
    <property type="entry name" value="Metallo-dependent hydrolases"/>
    <property type="match status" value="1"/>
</dbReference>
<name>A0A8H3ERG6_9LECA</name>
<evidence type="ECO:0000313" key="6">
    <source>
        <dbReference type="Proteomes" id="UP000664534"/>
    </source>
</evidence>
<evidence type="ECO:0000313" key="5">
    <source>
        <dbReference type="EMBL" id="CAF9909103.1"/>
    </source>
</evidence>
<dbReference type="GO" id="GO:0019748">
    <property type="term" value="P:secondary metabolic process"/>
    <property type="evidence" value="ECO:0007669"/>
    <property type="project" value="TreeGrafter"/>
</dbReference>
<dbReference type="AlphaFoldDB" id="A0A8H3ERG6"/>
<keyword evidence="2 3" id="KW-0456">Lyase</keyword>
<comment type="caution">
    <text evidence="5">The sequence shown here is derived from an EMBL/GenBank/DDBJ whole genome shotgun (WGS) entry which is preliminary data.</text>
</comment>
<dbReference type="GO" id="GO:0005829">
    <property type="term" value="C:cytosol"/>
    <property type="evidence" value="ECO:0007669"/>
    <property type="project" value="TreeGrafter"/>
</dbReference>
<proteinExistence type="inferred from homology"/>
<evidence type="ECO:0000256" key="3">
    <source>
        <dbReference type="RuleBase" id="RU366045"/>
    </source>
</evidence>
<dbReference type="Pfam" id="PF04909">
    <property type="entry name" value="Amidohydro_2"/>
    <property type="match status" value="1"/>
</dbReference>
<dbReference type="GO" id="GO:0016787">
    <property type="term" value="F:hydrolase activity"/>
    <property type="evidence" value="ECO:0007669"/>
    <property type="project" value="InterPro"/>
</dbReference>
<dbReference type="PANTHER" id="PTHR21240:SF30">
    <property type="entry name" value="AMIDOHYDROLASE-RELATED DOMAIN-CONTAINING PROTEIN-RELATED"/>
    <property type="match status" value="1"/>
</dbReference>
<reference evidence="5" key="1">
    <citation type="submission" date="2021-03" db="EMBL/GenBank/DDBJ databases">
        <authorList>
            <person name="Tagirdzhanova G."/>
        </authorList>
    </citation>
    <scope>NUCLEOTIDE SEQUENCE</scope>
</reference>
<dbReference type="InterPro" id="IPR032465">
    <property type="entry name" value="ACMSD"/>
</dbReference>
<dbReference type="Gene3D" id="3.20.20.140">
    <property type="entry name" value="Metal-dependent hydrolases"/>
    <property type="match status" value="1"/>
</dbReference>
<organism evidence="5 6">
    <name type="scientific">Imshaugia aleurites</name>
    <dbReference type="NCBI Taxonomy" id="172621"/>
    <lineage>
        <taxon>Eukaryota</taxon>
        <taxon>Fungi</taxon>
        <taxon>Dikarya</taxon>
        <taxon>Ascomycota</taxon>
        <taxon>Pezizomycotina</taxon>
        <taxon>Lecanoromycetes</taxon>
        <taxon>OSLEUM clade</taxon>
        <taxon>Lecanoromycetidae</taxon>
        <taxon>Lecanorales</taxon>
        <taxon>Lecanorineae</taxon>
        <taxon>Parmeliaceae</taxon>
        <taxon>Imshaugia</taxon>
    </lineage>
</organism>
<dbReference type="InterPro" id="IPR006680">
    <property type="entry name" value="Amidohydro-rel"/>
</dbReference>
<accession>A0A8H3ERG6</accession>
<dbReference type="PANTHER" id="PTHR21240">
    <property type="entry name" value="2-AMINO-3-CARBOXYLMUCONATE-6-SEMIALDEHYDE DECARBOXYLASE"/>
    <property type="match status" value="1"/>
</dbReference>
<evidence type="ECO:0000256" key="1">
    <source>
        <dbReference type="ARBA" id="ARBA00022793"/>
    </source>
</evidence>
<evidence type="ECO:0000259" key="4">
    <source>
        <dbReference type="Pfam" id="PF04909"/>
    </source>
</evidence>
<keyword evidence="1 3" id="KW-0210">Decarboxylase</keyword>
<dbReference type="InterPro" id="IPR032466">
    <property type="entry name" value="Metal_Hydrolase"/>
</dbReference>
<dbReference type="Proteomes" id="UP000664534">
    <property type="component" value="Unassembled WGS sequence"/>
</dbReference>
<dbReference type="OrthoDB" id="432010at2759"/>
<evidence type="ECO:0000256" key="2">
    <source>
        <dbReference type="ARBA" id="ARBA00023239"/>
    </source>
</evidence>
<dbReference type="GO" id="GO:0016831">
    <property type="term" value="F:carboxy-lyase activity"/>
    <property type="evidence" value="ECO:0007669"/>
    <property type="project" value="UniProtKB-KW"/>
</dbReference>
<comment type="similarity">
    <text evidence="3">Belongs to the metallo-dependent hydrolases superfamily.</text>
</comment>
<sequence length="225" mass="25190">MERKGLYTQGLRSLYERCVKADLALHVDYCGISQFGKGKIRIVRDIVSVGAVVNGVWGCNDLKPMAKPAQHTLAIRVLKSPFQNTILAALYTTSTRPLITLEDHFIAQCYQDWLEGADPMGFANFPSPAHSTKQWPERKRDLRTVRRESLYVTTAGMFTLAPLACLLKVSGIDHIMYSVDYPFEKNEDGLAFMEELEQSGMCSKEDLDKIAFGNAEKLLGVKATH</sequence>
<feature type="domain" description="Amidohydrolase-related" evidence="4">
    <location>
        <begin position="146"/>
        <end position="220"/>
    </location>
</feature>
<dbReference type="EMBL" id="CAJPDT010000005">
    <property type="protein sequence ID" value="CAF9909103.1"/>
    <property type="molecule type" value="Genomic_DNA"/>
</dbReference>
<protein>
    <recommendedName>
        <fullName evidence="4">Amidohydrolase-related domain-containing protein</fullName>
    </recommendedName>
</protein>